<evidence type="ECO:0000313" key="4">
    <source>
        <dbReference type="Proteomes" id="UP000027195"/>
    </source>
</evidence>
<dbReference type="AlphaFoldDB" id="A0A067LZ04"/>
<protein>
    <submittedName>
        <fullName evidence="3">Uncharacterized protein</fullName>
    </submittedName>
</protein>
<feature type="compositionally biased region" description="Low complexity" evidence="2">
    <location>
        <begin position="112"/>
        <end position="130"/>
    </location>
</feature>
<reference evidence="4" key="1">
    <citation type="journal article" date="2014" name="Proc. Natl. Acad. Sci. U.S.A.">
        <title>Extensive sampling of basidiomycete genomes demonstrates inadequacy of the white-rot/brown-rot paradigm for wood decay fungi.</title>
        <authorList>
            <person name="Riley R."/>
            <person name="Salamov A.A."/>
            <person name="Brown D.W."/>
            <person name="Nagy L.G."/>
            <person name="Floudas D."/>
            <person name="Held B.W."/>
            <person name="Levasseur A."/>
            <person name="Lombard V."/>
            <person name="Morin E."/>
            <person name="Otillar R."/>
            <person name="Lindquist E.A."/>
            <person name="Sun H."/>
            <person name="LaButti K.M."/>
            <person name="Schmutz J."/>
            <person name="Jabbour D."/>
            <person name="Luo H."/>
            <person name="Baker S.E."/>
            <person name="Pisabarro A.G."/>
            <person name="Walton J.D."/>
            <person name="Blanchette R.A."/>
            <person name="Henrissat B."/>
            <person name="Martin F."/>
            <person name="Cullen D."/>
            <person name="Hibbett D.S."/>
            <person name="Grigoriev I.V."/>
        </authorList>
    </citation>
    <scope>NUCLEOTIDE SEQUENCE [LARGE SCALE GENOMIC DNA]</scope>
    <source>
        <strain evidence="4">FD-172 SS1</strain>
    </source>
</reference>
<evidence type="ECO:0000313" key="3">
    <source>
        <dbReference type="EMBL" id="KDQ07610.1"/>
    </source>
</evidence>
<dbReference type="EMBL" id="KL198104">
    <property type="protein sequence ID" value="KDQ07610.1"/>
    <property type="molecule type" value="Genomic_DNA"/>
</dbReference>
<evidence type="ECO:0000256" key="1">
    <source>
        <dbReference type="SAM" id="Coils"/>
    </source>
</evidence>
<name>A0A067LZ04_BOTB1</name>
<evidence type="ECO:0000256" key="2">
    <source>
        <dbReference type="SAM" id="MobiDB-lite"/>
    </source>
</evidence>
<gene>
    <name evidence="3" type="ORF">BOTBODRAFT_70307</name>
</gene>
<sequence>MATHSVVTISGSPYFMDAISDEAITTRLGTQIQARNIRRCTSVSDSGKLRAAHIFVEFESHHVLPSAVHRLAFDGCHTRVLAPRDPSYNRYLSITTAQSTDTPPSPNLPHTANPNSQSPSESSAAASTSNHPGPSTSARAIAPPMTHPNKAREWRKRGQMRSGDKSGTITMRIKNEHIKAAERDEAFNKKAEERLSNDERVLAEVAKGYETQIAALKSSIAEIDAEKEALRNEHARLDDAYALAAQAQTAQTRNCVLTKTLAETMAMDREWEVLQKEIVKEVSGFDALAEEIRALEAMVDSR</sequence>
<keyword evidence="1" id="KW-0175">Coiled coil</keyword>
<feature type="region of interest" description="Disordered" evidence="2">
    <location>
        <begin position="97"/>
        <end position="170"/>
    </location>
</feature>
<keyword evidence="4" id="KW-1185">Reference proteome</keyword>
<organism evidence="3 4">
    <name type="scientific">Botryobasidium botryosum (strain FD-172 SS1)</name>
    <dbReference type="NCBI Taxonomy" id="930990"/>
    <lineage>
        <taxon>Eukaryota</taxon>
        <taxon>Fungi</taxon>
        <taxon>Dikarya</taxon>
        <taxon>Basidiomycota</taxon>
        <taxon>Agaricomycotina</taxon>
        <taxon>Agaricomycetes</taxon>
        <taxon>Cantharellales</taxon>
        <taxon>Botryobasidiaceae</taxon>
        <taxon>Botryobasidium</taxon>
    </lineage>
</organism>
<dbReference type="InParanoid" id="A0A067LZ04"/>
<feature type="coiled-coil region" evidence="1">
    <location>
        <begin position="206"/>
        <end position="240"/>
    </location>
</feature>
<dbReference type="Proteomes" id="UP000027195">
    <property type="component" value="Unassembled WGS sequence"/>
</dbReference>
<accession>A0A067LZ04</accession>
<proteinExistence type="predicted"/>
<dbReference type="HOGENOM" id="CLU_903127_0_0_1"/>